<dbReference type="Proteomes" id="UP001273799">
    <property type="component" value="Unassembled WGS sequence"/>
</dbReference>
<proteinExistence type="predicted"/>
<sequence length="208" mass="22157">MSFLDLMKQLFQHTAEPGDHPARVKRLRERLSADPNDIEAFTELVEIAQNAEAQHPPADPLTAEHTGTGTAPAVSANLAIWALAEELSGNPSSWYPQLQLAKLSLPADAAGAVRRLHTVADRNPSGQVLAACINILTQAGMPDQALSLGLAHWDPATHGFGAARALIEAALTAGREKDARTYANQYVPYANNAEKRELAALVTPSDAA</sequence>
<reference evidence="1" key="1">
    <citation type="submission" date="2023-10" db="EMBL/GenBank/DDBJ databases">
        <title>Whole Genome based description of the genera Actinobaculum and Actinotignum reveals a complex phylogenetic relationship within the species included in the genus Actinotignum.</title>
        <authorList>
            <person name="Jensen C.S."/>
            <person name="Dargis R."/>
            <person name="Kemp M."/>
            <person name="Christensen J.J."/>
        </authorList>
    </citation>
    <scope>NUCLEOTIDE SEQUENCE</scope>
    <source>
        <strain evidence="1">Actinobaculum_suis_CCUG19206T</strain>
    </source>
</reference>
<dbReference type="AlphaFoldDB" id="A0AAW9HU03"/>
<evidence type="ECO:0000313" key="2">
    <source>
        <dbReference type="Proteomes" id="UP001273799"/>
    </source>
</evidence>
<evidence type="ECO:0000313" key="1">
    <source>
        <dbReference type="EMBL" id="MDY5153822.1"/>
    </source>
</evidence>
<comment type="caution">
    <text evidence="1">The sequence shown here is derived from an EMBL/GenBank/DDBJ whole genome shotgun (WGS) entry which is preliminary data.</text>
</comment>
<protein>
    <submittedName>
        <fullName evidence="1">Uncharacterized protein</fullName>
    </submittedName>
</protein>
<organism evidence="1 2">
    <name type="scientific">Actinobaculum suis</name>
    <dbReference type="NCBI Taxonomy" id="1657"/>
    <lineage>
        <taxon>Bacteria</taxon>
        <taxon>Bacillati</taxon>
        <taxon>Actinomycetota</taxon>
        <taxon>Actinomycetes</taxon>
        <taxon>Actinomycetales</taxon>
        <taxon>Actinomycetaceae</taxon>
        <taxon>Actinobaculum</taxon>
    </lineage>
</organism>
<name>A0AAW9HU03_9ACTO</name>
<accession>A0AAW9HU03</accession>
<gene>
    <name evidence="1" type="ORF">R6G71_07190</name>
</gene>
<dbReference type="EMBL" id="JAWNFU010000004">
    <property type="protein sequence ID" value="MDY5153822.1"/>
    <property type="molecule type" value="Genomic_DNA"/>
</dbReference>